<dbReference type="GO" id="GO:0016740">
    <property type="term" value="F:transferase activity"/>
    <property type="evidence" value="ECO:0007669"/>
    <property type="project" value="UniProtKB-KW"/>
</dbReference>
<dbReference type="Gene3D" id="3.40.50.2000">
    <property type="entry name" value="Glycogen Phosphorylase B"/>
    <property type="match status" value="1"/>
</dbReference>
<protein>
    <submittedName>
        <fullName evidence="1">Glycosyltransferase involved in cell wall biosynthesis</fullName>
    </submittedName>
</protein>
<dbReference type="AlphaFoldDB" id="A0A7W3IUT1"/>
<accession>A0A7W3IUT1</accession>
<dbReference type="EMBL" id="JACGWT010000005">
    <property type="protein sequence ID" value="MBA8795622.1"/>
    <property type="molecule type" value="Genomic_DNA"/>
</dbReference>
<reference evidence="1 2" key="1">
    <citation type="submission" date="2020-07" db="EMBL/GenBank/DDBJ databases">
        <title>Sequencing the genomes of 1000 actinobacteria strains.</title>
        <authorList>
            <person name="Klenk H.-P."/>
        </authorList>
    </citation>
    <scope>NUCLEOTIDE SEQUENCE [LARGE SCALE GENOMIC DNA]</scope>
    <source>
        <strain evidence="1 2">DSM 100723</strain>
    </source>
</reference>
<evidence type="ECO:0000313" key="2">
    <source>
        <dbReference type="Proteomes" id="UP000523079"/>
    </source>
</evidence>
<organism evidence="1 2">
    <name type="scientific">Microlunatus kandeliicorticis</name>
    <dbReference type="NCBI Taxonomy" id="1759536"/>
    <lineage>
        <taxon>Bacteria</taxon>
        <taxon>Bacillati</taxon>
        <taxon>Actinomycetota</taxon>
        <taxon>Actinomycetes</taxon>
        <taxon>Propionibacteriales</taxon>
        <taxon>Propionibacteriaceae</taxon>
        <taxon>Microlunatus</taxon>
    </lineage>
</organism>
<sequence length="332" mass="37054">MLESVPAPRPTTNPYVIMLKEALAAVPGVTVLSFGWRRALTARFDVFHVHWPEILVSGRTPARAWVRRLLFVAFVLRLRLRRVPIVRTVHNLELPSGIPPVEVRLLQWLDRQVAGYVVLNAFTPTPDRRPAALVPHGHYRDWFARHPARAAEEGRIGYFGLIRRYKGVEDLVRAFVTIDDPTVRLSVAGRPSGPDLVRAIEQAAGGDPRVELRFGFLDDASLVDQVTRSRLVVLPYRHMHNSGGALTALSLDRPVLVPDNEVNRALQEEVGATWVQTYTGELTGEDLRRALQAVTGLTGQPDLSARAWNLAGLAHRDAFLAARSRARRARPT</sequence>
<dbReference type="SUPFAM" id="SSF53756">
    <property type="entry name" value="UDP-Glycosyltransferase/glycogen phosphorylase"/>
    <property type="match status" value="1"/>
</dbReference>
<keyword evidence="1" id="KW-0808">Transferase</keyword>
<name>A0A7W3IUT1_9ACTN</name>
<keyword evidence="2" id="KW-1185">Reference proteome</keyword>
<dbReference type="Proteomes" id="UP000523079">
    <property type="component" value="Unassembled WGS sequence"/>
</dbReference>
<gene>
    <name evidence="1" type="ORF">FHX74_003258</name>
</gene>
<comment type="caution">
    <text evidence="1">The sequence shown here is derived from an EMBL/GenBank/DDBJ whole genome shotgun (WGS) entry which is preliminary data.</text>
</comment>
<evidence type="ECO:0000313" key="1">
    <source>
        <dbReference type="EMBL" id="MBA8795622.1"/>
    </source>
</evidence>
<proteinExistence type="predicted"/>
<dbReference type="Pfam" id="PF13692">
    <property type="entry name" value="Glyco_trans_1_4"/>
    <property type="match status" value="1"/>
</dbReference>